<evidence type="ECO:0000313" key="3">
    <source>
        <dbReference type="Proteomes" id="UP001595444"/>
    </source>
</evidence>
<comment type="caution">
    <text evidence="2">The sequence shown here is derived from an EMBL/GenBank/DDBJ whole genome shotgun (WGS) entry which is preliminary data.</text>
</comment>
<sequence length="232" mass="26295">MGADYTINLDGETVPVKIRRNVRAKKLILRVSQATGEIKLTLPPFTSIRAAERFISEHTAWLSTQWSAASPPPPLAHGDSLPFLGEAQTLLFTDRAPRTVKHLDETISVGGPADLAGKRLENWLKRQARDILMERATYHAATLGVSFRTISIGDMKSRWGSCSSSGMLRFNWRLVMAPFEVLDYVAAHEVAHLCEMNHSDKFWQHVATCMPDHKIWRRWLKRDGNSLFKINF</sequence>
<gene>
    <name evidence="2" type="ORF">ACFOKA_00135</name>
</gene>
<dbReference type="InterPro" id="IPR053136">
    <property type="entry name" value="UTP_pyrophosphatase-like"/>
</dbReference>
<dbReference type="PANTHER" id="PTHR30399">
    <property type="entry name" value="UNCHARACTERIZED PROTEIN YGJP"/>
    <property type="match status" value="1"/>
</dbReference>
<protein>
    <submittedName>
        <fullName evidence="2">M48 family metallopeptidase</fullName>
    </submittedName>
</protein>
<feature type="domain" description="YgjP-like metallopeptidase" evidence="1">
    <location>
        <begin position="26"/>
        <end position="222"/>
    </location>
</feature>
<organism evidence="2 3">
    <name type="scientific">Kordiimonas pumila</name>
    <dbReference type="NCBI Taxonomy" id="2161677"/>
    <lineage>
        <taxon>Bacteria</taxon>
        <taxon>Pseudomonadati</taxon>
        <taxon>Pseudomonadota</taxon>
        <taxon>Alphaproteobacteria</taxon>
        <taxon>Kordiimonadales</taxon>
        <taxon>Kordiimonadaceae</taxon>
        <taxon>Kordiimonas</taxon>
    </lineage>
</organism>
<dbReference type="RefSeq" id="WP_194214702.1">
    <property type="nucleotide sequence ID" value="NZ_CP061205.1"/>
</dbReference>
<keyword evidence="3" id="KW-1185">Reference proteome</keyword>
<dbReference type="Pfam" id="PF01863">
    <property type="entry name" value="YgjP-like"/>
    <property type="match status" value="1"/>
</dbReference>
<name>A0ABV7D0H0_9PROT</name>
<accession>A0ABV7D0H0</accession>
<proteinExistence type="predicted"/>
<reference evidence="3" key="1">
    <citation type="journal article" date="2019" name="Int. J. Syst. Evol. Microbiol.">
        <title>The Global Catalogue of Microorganisms (GCM) 10K type strain sequencing project: providing services to taxonomists for standard genome sequencing and annotation.</title>
        <authorList>
            <consortium name="The Broad Institute Genomics Platform"/>
            <consortium name="The Broad Institute Genome Sequencing Center for Infectious Disease"/>
            <person name="Wu L."/>
            <person name="Ma J."/>
        </authorList>
    </citation>
    <scope>NUCLEOTIDE SEQUENCE [LARGE SCALE GENOMIC DNA]</scope>
    <source>
        <strain evidence="3">KCTC 62164</strain>
    </source>
</reference>
<dbReference type="InterPro" id="IPR002725">
    <property type="entry name" value="YgjP-like_metallopeptidase"/>
</dbReference>
<evidence type="ECO:0000259" key="1">
    <source>
        <dbReference type="Pfam" id="PF01863"/>
    </source>
</evidence>
<dbReference type="Gene3D" id="3.30.2010.10">
    <property type="entry name" value="Metalloproteases ('zincins'), catalytic domain"/>
    <property type="match status" value="1"/>
</dbReference>
<dbReference type="CDD" id="cd07344">
    <property type="entry name" value="M48_yhfN_like"/>
    <property type="match status" value="1"/>
</dbReference>
<dbReference type="Proteomes" id="UP001595444">
    <property type="component" value="Unassembled WGS sequence"/>
</dbReference>
<evidence type="ECO:0000313" key="2">
    <source>
        <dbReference type="EMBL" id="MFC3050302.1"/>
    </source>
</evidence>
<dbReference type="PANTHER" id="PTHR30399:SF1">
    <property type="entry name" value="UTP PYROPHOSPHATASE"/>
    <property type="match status" value="1"/>
</dbReference>
<dbReference type="EMBL" id="JBHRSL010000001">
    <property type="protein sequence ID" value="MFC3050302.1"/>
    <property type="molecule type" value="Genomic_DNA"/>
</dbReference>